<name>A0ABQ4J2Q2_9ACTN</name>
<comment type="caution">
    <text evidence="1">The sequence shown here is derived from an EMBL/GenBank/DDBJ whole genome shotgun (WGS) entry which is preliminary data.</text>
</comment>
<organism evidence="1 2">
    <name type="scientific">Micromonospora lutea</name>
    <dbReference type="NCBI Taxonomy" id="419825"/>
    <lineage>
        <taxon>Bacteria</taxon>
        <taxon>Bacillati</taxon>
        <taxon>Actinomycetota</taxon>
        <taxon>Actinomycetes</taxon>
        <taxon>Micromonosporales</taxon>
        <taxon>Micromonosporaceae</taxon>
        <taxon>Micromonospora</taxon>
    </lineage>
</organism>
<keyword evidence="2" id="KW-1185">Reference proteome</keyword>
<gene>
    <name evidence="1" type="ORF">Vlu01_50820</name>
</gene>
<evidence type="ECO:0000313" key="2">
    <source>
        <dbReference type="Proteomes" id="UP000643165"/>
    </source>
</evidence>
<evidence type="ECO:0000313" key="1">
    <source>
        <dbReference type="EMBL" id="GIJ24458.1"/>
    </source>
</evidence>
<accession>A0ABQ4J2Q2</accession>
<dbReference type="RefSeq" id="WP_204004140.1">
    <property type="nucleotide sequence ID" value="NZ_BOPB01000034.1"/>
</dbReference>
<dbReference type="Proteomes" id="UP000643165">
    <property type="component" value="Unassembled WGS sequence"/>
</dbReference>
<reference evidence="1 2" key="1">
    <citation type="submission" date="2021-01" db="EMBL/GenBank/DDBJ databases">
        <title>Whole genome shotgun sequence of Verrucosispora lutea NBRC 106530.</title>
        <authorList>
            <person name="Komaki H."/>
            <person name="Tamura T."/>
        </authorList>
    </citation>
    <scope>NUCLEOTIDE SEQUENCE [LARGE SCALE GENOMIC DNA]</scope>
    <source>
        <strain evidence="1 2">NBRC 106530</strain>
    </source>
</reference>
<protein>
    <submittedName>
        <fullName evidence="1">Uncharacterized protein</fullName>
    </submittedName>
</protein>
<proteinExistence type="predicted"/>
<sequence>MYLNVDKSAVGCHETGLTLRQVDDLLAQVEIVAGFLDSYAPDARRSLSRRDAGAPVTSR</sequence>
<dbReference type="EMBL" id="BOPB01000034">
    <property type="protein sequence ID" value="GIJ24458.1"/>
    <property type="molecule type" value="Genomic_DNA"/>
</dbReference>